<reference evidence="7" key="2">
    <citation type="journal article" date="2021" name="PeerJ">
        <title>Extensive microbial diversity within the chicken gut microbiome revealed by metagenomics and culture.</title>
        <authorList>
            <person name="Gilroy R."/>
            <person name="Ravi A."/>
            <person name="Getino M."/>
            <person name="Pursley I."/>
            <person name="Horton D.L."/>
            <person name="Alikhan N.F."/>
            <person name="Baker D."/>
            <person name="Gharbi K."/>
            <person name="Hall N."/>
            <person name="Watson M."/>
            <person name="Adriaenssens E.M."/>
            <person name="Foster-Nyarko E."/>
            <person name="Jarju S."/>
            <person name="Secka A."/>
            <person name="Antonio M."/>
            <person name="Oren A."/>
            <person name="Chaudhuri R.R."/>
            <person name="La Ragione R."/>
            <person name="Hildebrand F."/>
            <person name="Pallen M.J."/>
        </authorList>
    </citation>
    <scope>NUCLEOTIDE SEQUENCE</scope>
    <source>
        <strain evidence="7">15467</strain>
    </source>
</reference>
<dbReference type="PANTHER" id="PTHR34478">
    <property type="entry name" value="PROTEIN LEMA"/>
    <property type="match status" value="1"/>
</dbReference>
<dbReference type="InterPro" id="IPR007156">
    <property type="entry name" value="MamQ_LemA"/>
</dbReference>
<keyword evidence="3 6" id="KW-0812">Transmembrane</keyword>
<evidence type="ECO:0000256" key="3">
    <source>
        <dbReference type="ARBA" id="ARBA00022692"/>
    </source>
</evidence>
<dbReference type="SUPFAM" id="SSF140478">
    <property type="entry name" value="LemA-like"/>
    <property type="match status" value="1"/>
</dbReference>
<dbReference type="Gene3D" id="1.20.1440.20">
    <property type="entry name" value="LemA-like domain"/>
    <property type="match status" value="1"/>
</dbReference>
<evidence type="ECO:0000256" key="5">
    <source>
        <dbReference type="ARBA" id="ARBA00023136"/>
    </source>
</evidence>
<gene>
    <name evidence="7" type="ORF">IAC68_02450</name>
</gene>
<evidence type="ECO:0000313" key="7">
    <source>
        <dbReference type="EMBL" id="MBO8428778.1"/>
    </source>
</evidence>
<comment type="caution">
    <text evidence="7">The sequence shown here is derived from an EMBL/GenBank/DDBJ whole genome shotgun (WGS) entry which is preliminary data.</text>
</comment>
<feature type="transmembrane region" description="Helical" evidence="6">
    <location>
        <begin position="6"/>
        <end position="22"/>
    </location>
</feature>
<organism evidence="7 8">
    <name type="scientific">Candidatus Egerieousia excrementavium</name>
    <dbReference type="NCBI Taxonomy" id="2840778"/>
    <lineage>
        <taxon>Bacteria</taxon>
        <taxon>Pseudomonadati</taxon>
        <taxon>Bacteroidota</taxon>
        <taxon>Bacteroidia</taxon>
        <taxon>Bacteroidales</taxon>
        <taxon>Candidatus Egerieousia</taxon>
    </lineage>
</organism>
<proteinExistence type="inferred from homology"/>
<dbReference type="Proteomes" id="UP000823635">
    <property type="component" value="Unassembled WGS sequence"/>
</dbReference>
<name>A0A9D9DJS6_9BACT</name>
<protein>
    <submittedName>
        <fullName evidence="7">LemA family protein</fullName>
    </submittedName>
</protein>
<dbReference type="GO" id="GO:0016020">
    <property type="term" value="C:membrane"/>
    <property type="evidence" value="ECO:0007669"/>
    <property type="project" value="UniProtKB-SubCell"/>
</dbReference>
<evidence type="ECO:0000313" key="8">
    <source>
        <dbReference type="Proteomes" id="UP000823635"/>
    </source>
</evidence>
<sequence>MKKSSIVLAVVAAVVILLFFWVKNTYNGMVTMDEGVNTAWSQVENVYQRRADLIPNLVATVKGYAGHESSTLESVVEARSKATGITVDPENLTPERLAEFQQAQGELGAALGRLLLLQENYPDLKANENFLALQQQLEGSENRIAVERRKFNEAARAYNIKIRRFPGNLVAGMFGFEAKPYFEADSSAATAPKVEF</sequence>
<keyword evidence="5 6" id="KW-0472">Membrane</keyword>
<dbReference type="AlphaFoldDB" id="A0A9D9DJS6"/>
<dbReference type="PANTHER" id="PTHR34478:SF2">
    <property type="entry name" value="MEMBRANE PROTEIN"/>
    <property type="match status" value="1"/>
</dbReference>
<dbReference type="InterPro" id="IPR023353">
    <property type="entry name" value="LemA-like_dom_sf"/>
</dbReference>
<accession>A0A9D9DJS6</accession>
<evidence type="ECO:0000256" key="1">
    <source>
        <dbReference type="ARBA" id="ARBA00004167"/>
    </source>
</evidence>
<comment type="subcellular location">
    <subcellularLocation>
        <location evidence="1">Membrane</location>
        <topology evidence="1">Single-pass membrane protein</topology>
    </subcellularLocation>
</comment>
<dbReference type="EMBL" id="JADINB010000058">
    <property type="protein sequence ID" value="MBO8428778.1"/>
    <property type="molecule type" value="Genomic_DNA"/>
</dbReference>
<comment type="similarity">
    <text evidence="2">Belongs to the LemA family.</text>
</comment>
<evidence type="ECO:0000256" key="6">
    <source>
        <dbReference type="SAM" id="Phobius"/>
    </source>
</evidence>
<keyword evidence="4 6" id="KW-1133">Transmembrane helix</keyword>
<evidence type="ECO:0000256" key="2">
    <source>
        <dbReference type="ARBA" id="ARBA00008854"/>
    </source>
</evidence>
<evidence type="ECO:0000256" key="4">
    <source>
        <dbReference type="ARBA" id="ARBA00022989"/>
    </source>
</evidence>
<reference evidence="7" key="1">
    <citation type="submission" date="2020-10" db="EMBL/GenBank/DDBJ databases">
        <authorList>
            <person name="Gilroy R."/>
        </authorList>
    </citation>
    <scope>NUCLEOTIDE SEQUENCE</scope>
    <source>
        <strain evidence="7">15467</strain>
    </source>
</reference>
<dbReference type="Pfam" id="PF04011">
    <property type="entry name" value="LemA"/>
    <property type="match status" value="1"/>
</dbReference>